<dbReference type="SMART" id="SM00857">
    <property type="entry name" value="Resolvase"/>
    <property type="match status" value="1"/>
</dbReference>
<dbReference type="PANTHER" id="PTHR30461:SF23">
    <property type="entry name" value="DNA RECOMBINASE-RELATED"/>
    <property type="match status" value="1"/>
</dbReference>
<feature type="domain" description="Resolvase/invertase-type recombinase catalytic" evidence="2">
    <location>
        <begin position="2"/>
        <end position="148"/>
    </location>
</feature>
<feature type="coiled-coil region" evidence="1">
    <location>
        <begin position="409"/>
        <end position="443"/>
    </location>
</feature>
<dbReference type="InterPro" id="IPR036162">
    <property type="entry name" value="Resolvase-like_N_sf"/>
</dbReference>
<keyword evidence="5" id="KW-1185">Reference proteome</keyword>
<name>A0A1T5MUJ8_9FIRM</name>
<evidence type="ECO:0000313" key="5">
    <source>
        <dbReference type="Proteomes" id="UP000190285"/>
    </source>
</evidence>
<dbReference type="RefSeq" id="WP_079495908.1">
    <property type="nucleotide sequence ID" value="NZ_FUZT01000025.1"/>
</dbReference>
<gene>
    <name evidence="4" type="ORF">SAMN02194393_05342</name>
</gene>
<dbReference type="PROSITE" id="PS51737">
    <property type="entry name" value="RECOMBINASE_DNA_BIND"/>
    <property type="match status" value="1"/>
</dbReference>
<dbReference type="GO" id="GO:0003677">
    <property type="term" value="F:DNA binding"/>
    <property type="evidence" value="ECO:0007669"/>
    <property type="project" value="InterPro"/>
</dbReference>
<dbReference type="PANTHER" id="PTHR30461">
    <property type="entry name" value="DNA-INVERTASE FROM LAMBDOID PROPHAGE"/>
    <property type="match status" value="1"/>
</dbReference>
<dbReference type="InterPro" id="IPR050639">
    <property type="entry name" value="SSR_resolvase"/>
</dbReference>
<dbReference type="SUPFAM" id="SSF53041">
    <property type="entry name" value="Resolvase-like"/>
    <property type="match status" value="1"/>
</dbReference>
<dbReference type="Gene3D" id="3.90.1750.20">
    <property type="entry name" value="Putative Large Serine Recombinase, Chain B, Domain 2"/>
    <property type="match status" value="2"/>
</dbReference>
<keyword evidence="1" id="KW-0175">Coiled coil</keyword>
<dbReference type="InterPro" id="IPR006119">
    <property type="entry name" value="Resolv_N"/>
</dbReference>
<protein>
    <submittedName>
        <fullName evidence="4">Site-specific DNA recombinase</fullName>
    </submittedName>
</protein>
<dbReference type="Proteomes" id="UP000190285">
    <property type="component" value="Unassembled WGS sequence"/>
</dbReference>
<dbReference type="PROSITE" id="PS51736">
    <property type="entry name" value="RECOMBINASES_3"/>
    <property type="match status" value="1"/>
</dbReference>
<proteinExistence type="predicted"/>
<evidence type="ECO:0000256" key="1">
    <source>
        <dbReference type="SAM" id="Coils"/>
    </source>
</evidence>
<dbReference type="Pfam" id="PF00239">
    <property type="entry name" value="Resolvase"/>
    <property type="match status" value="1"/>
</dbReference>
<dbReference type="InterPro" id="IPR038109">
    <property type="entry name" value="DNA_bind_recomb_sf"/>
</dbReference>
<dbReference type="AlphaFoldDB" id="A0A1T5MUJ8"/>
<dbReference type="GO" id="GO:0000150">
    <property type="term" value="F:DNA strand exchange activity"/>
    <property type="evidence" value="ECO:0007669"/>
    <property type="project" value="InterPro"/>
</dbReference>
<dbReference type="OrthoDB" id="9781670at2"/>
<dbReference type="Pfam" id="PF13408">
    <property type="entry name" value="Zn_ribbon_recom"/>
    <property type="match status" value="1"/>
</dbReference>
<evidence type="ECO:0000313" key="4">
    <source>
        <dbReference type="EMBL" id="SKC91558.1"/>
    </source>
</evidence>
<dbReference type="Pfam" id="PF07508">
    <property type="entry name" value="Recombinase"/>
    <property type="match status" value="1"/>
</dbReference>
<feature type="domain" description="Recombinase" evidence="3">
    <location>
        <begin position="156"/>
        <end position="318"/>
    </location>
</feature>
<dbReference type="InterPro" id="IPR011109">
    <property type="entry name" value="DNA_bind_recombinase_dom"/>
</dbReference>
<dbReference type="EMBL" id="FUZT01000025">
    <property type="protein sequence ID" value="SKC91558.1"/>
    <property type="molecule type" value="Genomic_DNA"/>
</dbReference>
<sequence length="532" mass="62065">MKAAVYSRKSRFTGRGESTKNQIQLCMDYAQKHFNIDDYIVYEDEGFSGGCIDRPQYKKMIKDAQNKKFDILICYRLDRISRNISDFSDIIEILGNNSIGFVSIKEQFDTSTPMGRAMMYIASVFAQLERETIAERIRDNMHQLARSGRWLGGNTPTGYESESIVYTDSNMKEKKMYKLKSVKKDLDIVKILFDKYLEFQSLQKVETYCLQNNLKTKNDNDFHKNTIRMILTNPVYAKADIDLYNYFASIGSEISSDKEKFNGRYGCTAYNKRILKNNRFIKENDISNWIISVGKHKGIVSGKEWVRVQQLFSKNRHKFPGKGQSRKGTSHRVLLSGLLYCKDCGSFMRVAYGPKIKNTNYYYNYYECNLRFNSKRKRCANKRLNAAKVDSQVVDTIKTKLMPALLKNIGDMKKNIKNKNLQNQKINNKIMENRNAIDNLVRRLSTTNDEIADYILKEIHKLHKENKKLETKTPQNNTDLEEFNIAILHHSAIQLQEKINTADFEEKRNLIHSIVSKVEWDGENLDIRLFEY</sequence>
<dbReference type="Gene3D" id="3.40.50.1390">
    <property type="entry name" value="Resolvase, N-terminal catalytic domain"/>
    <property type="match status" value="1"/>
</dbReference>
<dbReference type="STRING" id="36842.SAMN02194393_05342"/>
<organism evidence="4 5">
    <name type="scientific">Maledivibacter halophilus</name>
    <dbReference type="NCBI Taxonomy" id="36842"/>
    <lineage>
        <taxon>Bacteria</taxon>
        <taxon>Bacillati</taxon>
        <taxon>Bacillota</taxon>
        <taxon>Clostridia</taxon>
        <taxon>Peptostreptococcales</taxon>
        <taxon>Caminicellaceae</taxon>
        <taxon>Maledivibacter</taxon>
    </lineage>
</organism>
<accession>A0A1T5MUJ8</accession>
<dbReference type="InterPro" id="IPR025827">
    <property type="entry name" value="Zn_ribbon_recom_dom"/>
</dbReference>
<evidence type="ECO:0000259" key="2">
    <source>
        <dbReference type="PROSITE" id="PS51736"/>
    </source>
</evidence>
<evidence type="ECO:0000259" key="3">
    <source>
        <dbReference type="PROSITE" id="PS51737"/>
    </source>
</evidence>
<reference evidence="4 5" key="1">
    <citation type="submission" date="2017-02" db="EMBL/GenBank/DDBJ databases">
        <authorList>
            <person name="Peterson S.W."/>
        </authorList>
    </citation>
    <scope>NUCLEOTIDE SEQUENCE [LARGE SCALE GENOMIC DNA]</scope>
    <source>
        <strain evidence="4 5">M1</strain>
    </source>
</reference>
<dbReference type="CDD" id="cd00338">
    <property type="entry name" value="Ser_Recombinase"/>
    <property type="match status" value="1"/>
</dbReference>